<dbReference type="EMBL" id="LAZR01027766">
    <property type="protein sequence ID" value="KKL64697.1"/>
    <property type="molecule type" value="Genomic_DNA"/>
</dbReference>
<name>A0A0F9GNI1_9ZZZZ</name>
<proteinExistence type="predicted"/>
<gene>
    <name evidence="1" type="ORF">LCGC14_2162430</name>
</gene>
<evidence type="ECO:0000313" key="1">
    <source>
        <dbReference type="EMBL" id="KKL64697.1"/>
    </source>
</evidence>
<dbReference type="AlphaFoldDB" id="A0A0F9GNI1"/>
<feature type="non-terminal residue" evidence="1">
    <location>
        <position position="1"/>
    </location>
</feature>
<sequence>KLPGTDTRPANNGITGTLKPIAEMSDKEQRETHAARLAQYK</sequence>
<organism evidence="1">
    <name type="scientific">marine sediment metagenome</name>
    <dbReference type="NCBI Taxonomy" id="412755"/>
    <lineage>
        <taxon>unclassified sequences</taxon>
        <taxon>metagenomes</taxon>
        <taxon>ecological metagenomes</taxon>
    </lineage>
</organism>
<comment type="caution">
    <text evidence="1">The sequence shown here is derived from an EMBL/GenBank/DDBJ whole genome shotgun (WGS) entry which is preliminary data.</text>
</comment>
<protein>
    <submittedName>
        <fullName evidence="1">Uncharacterized protein</fullName>
    </submittedName>
</protein>
<reference evidence="1" key="1">
    <citation type="journal article" date="2015" name="Nature">
        <title>Complex archaea that bridge the gap between prokaryotes and eukaryotes.</title>
        <authorList>
            <person name="Spang A."/>
            <person name="Saw J.H."/>
            <person name="Jorgensen S.L."/>
            <person name="Zaremba-Niedzwiedzka K."/>
            <person name="Martijn J."/>
            <person name="Lind A.E."/>
            <person name="van Eijk R."/>
            <person name="Schleper C."/>
            <person name="Guy L."/>
            <person name="Ettema T.J."/>
        </authorList>
    </citation>
    <scope>NUCLEOTIDE SEQUENCE</scope>
</reference>
<accession>A0A0F9GNI1</accession>